<evidence type="ECO:0000313" key="2">
    <source>
        <dbReference type="EMBL" id="QHU09488.1"/>
    </source>
</evidence>
<dbReference type="InterPro" id="IPR000719">
    <property type="entry name" value="Prot_kinase_dom"/>
</dbReference>
<sequence>MPNNKIFNDFDIDPASVKSDFSVTESALPRQRVDGKIFNKVGKERCSIEYQSIADHGRYGIIQACKRVEAGISSRAVVKRPRTPSISLAPEALLQTLCYECVNSHGLNGSISKPYDIFLFANEVRFTMEYIDGLSFRNFIWKHSAAEIENCILQLCYILFILEDRLNFDHRDLRIENVWIRPLENSRNYVIQFGDLPVQLLEIKFQVVLLDFGFSCIGDRGRKALVNLGDNVFTPIDPCPKTGRDIYQFINSCFEIGMQDRLSKRFMEFLIEQMKPYRVIQPALTYLITSDLKFEAKGLNPIEILKWYYS</sequence>
<feature type="domain" description="Protein kinase" evidence="1">
    <location>
        <begin position="48"/>
        <end position="310"/>
    </location>
</feature>
<dbReference type="PROSITE" id="PS50011">
    <property type="entry name" value="PROTEIN_KINASE_DOM"/>
    <property type="match status" value="1"/>
</dbReference>
<protein>
    <recommendedName>
        <fullName evidence="1">Protein kinase domain-containing protein</fullName>
    </recommendedName>
</protein>
<dbReference type="SUPFAM" id="SSF56112">
    <property type="entry name" value="Protein kinase-like (PK-like)"/>
    <property type="match status" value="1"/>
</dbReference>
<dbReference type="InterPro" id="IPR011009">
    <property type="entry name" value="Kinase-like_dom_sf"/>
</dbReference>
<dbReference type="GO" id="GO:0004672">
    <property type="term" value="F:protein kinase activity"/>
    <property type="evidence" value="ECO:0007669"/>
    <property type="project" value="InterPro"/>
</dbReference>
<proteinExistence type="predicted"/>
<accession>A0A6C0K007</accession>
<dbReference type="AlphaFoldDB" id="A0A6C0K007"/>
<dbReference type="EMBL" id="MN740737">
    <property type="protein sequence ID" value="QHU09488.1"/>
    <property type="molecule type" value="Genomic_DNA"/>
</dbReference>
<dbReference type="GO" id="GO:0005524">
    <property type="term" value="F:ATP binding"/>
    <property type="evidence" value="ECO:0007669"/>
    <property type="project" value="InterPro"/>
</dbReference>
<evidence type="ECO:0000259" key="1">
    <source>
        <dbReference type="PROSITE" id="PS50011"/>
    </source>
</evidence>
<dbReference type="Gene3D" id="1.10.510.10">
    <property type="entry name" value="Transferase(Phosphotransferase) domain 1"/>
    <property type="match status" value="1"/>
</dbReference>
<reference evidence="2" key="1">
    <citation type="journal article" date="2020" name="Nature">
        <title>Giant virus diversity and host interactions through global metagenomics.</title>
        <authorList>
            <person name="Schulz F."/>
            <person name="Roux S."/>
            <person name="Paez-Espino D."/>
            <person name="Jungbluth S."/>
            <person name="Walsh D.A."/>
            <person name="Denef V.J."/>
            <person name="McMahon K.D."/>
            <person name="Konstantinidis K.T."/>
            <person name="Eloe-Fadrosh E.A."/>
            <person name="Kyrpides N.C."/>
            <person name="Woyke T."/>
        </authorList>
    </citation>
    <scope>NUCLEOTIDE SEQUENCE</scope>
    <source>
        <strain evidence="2">GVMAG-S-1101164-105</strain>
    </source>
</reference>
<name>A0A6C0K007_9ZZZZ</name>
<organism evidence="2">
    <name type="scientific">viral metagenome</name>
    <dbReference type="NCBI Taxonomy" id="1070528"/>
    <lineage>
        <taxon>unclassified sequences</taxon>
        <taxon>metagenomes</taxon>
        <taxon>organismal metagenomes</taxon>
    </lineage>
</organism>